<name>A0A0S6W5Z0_9BACT</name>
<dbReference type="Pfam" id="PF04468">
    <property type="entry name" value="PSP1"/>
    <property type="match status" value="1"/>
</dbReference>
<dbReference type="PROSITE" id="PS51411">
    <property type="entry name" value="PSP1_C"/>
    <property type="match status" value="1"/>
</dbReference>
<dbReference type="PANTHER" id="PTHR43830">
    <property type="entry name" value="PROTEIN PSP1"/>
    <property type="match status" value="1"/>
</dbReference>
<dbReference type="GO" id="GO:0005737">
    <property type="term" value="C:cytoplasm"/>
    <property type="evidence" value="ECO:0007669"/>
    <property type="project" value="TreeGrafter"/>
</dbReference>
<dbReference type="STRING" id="1499966.U14_04821"/>
<dbReference type="HOGENOM" id="CLU_033149_2_0_0"/>
<evidence type="ECO:0000313" key="2">
    <source>
        <dbReference type="EMBL" id="GAK53555.1"/>
    </source>
</evidence>
<gene>
    <name evidence="2" type="ORF">U14_04821</name>
</gene>
<protein>
    <submittedName>
        <fullName evidence="2">PSP1 domain protein</fullName>
    </submittedName>
</protein>
<sequence length="272" mass="31470">MIEIVGVKFRPTGKVYNFLSNNLDLHIGEYCIVETERGFGFGMIDIGRMRIEDESYATRPLKNVIRKATPEDMAVVDENKKIERDAKEFCEKRVLAHKLEMQLVEVECTFDRSRLTFYFLAEGRIDFRELVKDLAQRFRTRIEMRQIGVRDETKLLGGFGVCGCPLCCTTFLKNFETVSIKMAKVQGLTLNPTKLSGMCDRLKCCMTYEYEYYKQMSKYMPKVGQIVKEVNGDGCPCRVKEVNFLDGTVVVEEGEETPVKKKLFYRDLEKVK</sequence>
<evidence type="ECO:0000259" key="1">
    <source>
        <dbReference type="PROSITE" id="PS51411"/>
    </source>
</evidence>
<dbReference type="NCBIfam" id="NF041131">
    <property type="entry name" value="RicT_YaaT_fam"/>
    <property type="match status" value="1"/>
</dbReference>
<dbReference type="AlphaFoldDB" id="A0A0S6W5Z0"/>
<organism evidence="2 3">
    <name type="scientific">Candidatus Moduliflexus flocculans</name>
    <dbReference type="NCBI Taxonomy" id="1499966"/>
    <lineage>
        <taxon>Bacteria</taxon>
        <taxon>Candidatus Moduliflexota</taxon>
        <taxon>Candidatus Moduliflexia</taxon>
        <taxon>Candidatus Moduliflexales</taxon>
        <taxon>Candidatus Moduliflexaceae</taxon>
    </lineage>
</organism>
<keyword evidence="3" id="KW-1185">Reference proteome</keyword>
<feature type="domain" description="PSP1 C-terminal" evidence="1">
    <location>
        <begin position="62"/>
        <end position="147"/>
    </location>
</feature>
<dbReference type="PANTHER" id="PTHR43830:SF3">
    <property type="entry name" value="PROTEIN PSP1"/>
    <property type="match status" value="1"/>
</dbReference>
<accession>A0A0S6W5Z0</accession>
<proteinExistence type="predicted"/>
<dbReference type="Proteomes" id="UP000030700">
    <property type="component" value="Unassembled WGS sequence"/>
</dbReference>
<dbReference type="EMBL" id="DF820459">
    <property type="protein sequence ID" value="GAK53555.1"/>
    <property type="molecule type" value="Genomic_DNA"/>
</dbReference>
<reference evidence="2 3" key="1">
    <citation type="journal article" date="2015" name="PeerJ">
        <title>First genomic representation of candidate bacterial phylum KSB3 points to enhanced environmental sensing as a trigger of wastewater bulking.</title>
        <authorList>
            <person name="Sekiguchi Y."/>
            <person name="Ohashi A."/>
            <person name="Parks D.H."/>
            <person name="Yamauchi T."/>
            <person name="Tyson G.W."/>
            <person name="Hugenholtz P."/>
        </authorList>
    </citation>
    <scope>NUCLEOTIDE SEQUENCE [LARGE SCALE GENOMIC DNA]</scope>
</reference>
<evidence type="ECO:0000313" key="3">
    <source>
        <dbReference type="Proteomes" id="UP000030700"/>
    </source>
</evidence>
<dbReference type="InterPro" id="IPR047767">
    <property type="entry name" value="PSP1-like"/>
</dbReference>
<dbReference type="InterPro" id="IPR007557">
    <property type="entry name" value="PSP1_C"/>
</dbReference>